<dbReference type="EMBL" id="FNLL01000008">
    <property type="protein sequence ID" value="SDU41337.1"/>
    <property type="molecule type" value="Genomic_DNA"/>
</dbReference>
<comment type="similarity">
    <text evidence="1">Belongs to the type-I restriction system S methylase family.</text>
</comment>
<dbReference type="CDD" id="cd17260">
    <property type="entry name" value="RMtype1_S_EcoEI-TRD1-CR1_like"/>
    <property type="match status" value="1"/>
</dbReference>
<keyword evidence="6" id="KW-1185">Reference proteome</keyword>
<dbReference type="Proteomes" id="UP000199608">
    <property type="component" value="Unassembled WGS sequence"/>
</dbReference>
<gene>
    <name evidence="5" type="ORF">SAMN04487931_10849</name>
</gene>
<evidence type="ECO:0000259" key="4">
    <source>
        <dbReference type="Pfam" id="PF01420"/>
    </source>
</evidence>
<dbReference type="CDD" id="cd17246">
    <property type="entry name" value="RMtype1_S_SonII-TRD2-CR2_like"/>
    <property type="match status" value="1"/>
</dbReference>
<sequence length="455" mass="50571">MASEWKEVQLQNIVSKLGDGLHGTPKYSEDGNYYFINGNNLDDGNIVLKKDTKRVSFSEYEKHKKTLNNRTLLVSINGTIGNVAYYNNEPVILGKSACYFNLNENVSRCFVRYVLSSSAFRQYLESYSTGTTIKNVSLKMMRKFSFTLPPLPEQKAIAHILGSLDDKIELNRRMNATLEGMAQALFKSWFVDFDPVIDNALSAGNPIPEELSEHADVRRKALADGTANREAAKQFPAAFQLTEEMGWIPEGWAAMTLNQAIQINPSVKLSKGTVAPFADMKALPTDGYSIKGVIKKAYSGGAKFHNDDVLLARITPCLENGKTGIVDFLPSPSSVGFGSTEFIVLRGKGDLSLPYVACLSREENFRLHCIQSMVGSSGRQRVQNACFDSFYVACTTDLVVLKKFSEITQPMFQKVTEQSKESHTLTRLRDTLLPKLISGELRIPEAKKLTEEVLA</sequence>
<keyword evidence="2" id="KW-0680">Restriction system</keyword>
<dbReference type="RefSeq" id="WP_092235258.1">
    <property type="nucleotide sequence ID" value="NZ_FNLL01000008.1"/>
</dbReference>
<dbReference type="PANTHER" id="PTHR30408">
    <property type="entry name" value="TYPE-1 RESTRICTION ENZYME ECOKI SPECIFICITY PROTEIN"/>
    <property type="match status" value="1"/>
</dbReference>
<dbReference type="SUPFAM" id="SSF116734">
    <property type="entry name" value="DNA methylase specificity domain"/>
    <property type="match status" value="2"/>
</dbReference>
<evidence type="ECO:0000313" key="6">
    <source>
        <dbReference type="Proteomes" id="UP000199608"/>
    </source>
</evidence>
<dbReference type="GO" id="GO:0009307">
    <property type="term" value="P:DNA restriction-modification system"/>
    <property type="evidence" value="ECO:0007669"/>
    <property type="project" value="UniProtKB-KW"/>
</dbReference>
<keyword evidence="3" id="KW-0238">DNA-binding</keyword>
<dbReference type="InterPro" id="IPR044946">
    <property type="entry name" value="Restrct_endonuc_typeI_TRD_sf"/>
</dbReference>
<protein>
    <submittedName>
        <fullName evidence="5">Type I restriction enzyme, S subunit</fullName>
    </submittedName>
</protein>
<proteinExistence type="inferred from homology"/>
<evidence type="ECO:0000256" key="3">
    <source>
        <dbReference type="ARBA" id="ARBA00023125"/>
    </source>
</evidence>
<dbReference type="AlphaFoldDB" id="A0A1H2IB43"/>
<evidence type="ECO:0000313" key="5">
    <source>
        <dbReference type="EMBL" id="SDU41337.1"/>
    </source>
</evidence>
<accession>A0A1H2IB43</accession>
<reference evidence="6" key="1">
    <citation type="submission" date="2016-10" db="EMBL/GenBank/DDBJ databases">
        <authorList>
            <person name="Varghese N."/>
            <person name="Submissions S."/>
        </authorList>
    </citation>
    <scope>NUCLEOTIDE SEQUENCE [LARGE SCALE GENOMIC DNA]</scope>
    <source>
        <strain evidence="6">DSM 3384</strain>
    </source>
</reference>
<dbReference type="InterPro" id="IPR052021">
    <property type="entry name" value="Type-I_RS_S_subunit"/>
</dbReference>
<evidence type="ECO:0000256" key="2">
    <source>
        <dbReference type="ARBA" id="ARBA00022747"/>
    </source>
</evidence>
<dbReference type="PANTHER" id="PTHR30408:SF13">
    <property type="entry name" value="TYPE I RESTRICTION ENZYME HINDI SPECIFICITY SUBUNIT"/>
    <property type="match status" value="1"/>
</dbReference>
<name>A0A1H2IB43_9BACT</name>
<dbReference type="Gene3D" id="3.90.220.20">
    <property type="entry name" value="DNA methylase specificity domains"/>
    <property type="match status" value="2"/>
</dbReference>
<feature type="domain" description="Type I restriction modification DNA specificity" evidence="4">
    <location>
        <begin position="3"/>
        <end position="179"/>
    </location>
</feature>
<evidence type="ECO:0000256" key="1">
    <source>
        <dbReference type="ARBA" id="ARBA00010923"/>
    </source>
</evidence>
<dbReference type="InterPro" id="IPR000055">
    <property type="entry name" value="Restrct_endonuc_typeI_TRD"/>
</dbReference>
<organism evidence="5 6">
    <name type="scientific">Desulfobacula phenolica</name>
    <dbReference type="NCBI Taxonomy" id="90732"/>
    <lineage>
        <taxon>Bacteria</taxon>
        <taxon>Pseudomonadati</taxon>
        <taxon>Thermodesulfobacteriota</taxon>
        <taxon>Desulfobacteria</taxon>
        <taxon>Desulfobacterales</taxon>
        <taxon>Desulfobacteraceae</taxon>
        <taxon>Desulfobacula</taxon>
    </lineage>
</organism>
<dbReference type="GO" id="GO:0003677">
    <property type="term" value="F:DNA binding"/>
    <property type="evidence" value="ECO:0007669"/>
    <property type="project" value="UniProtKB-KW"/>
</dbReference>
<dbReference type="Pfam" id="PF01420">
    <property type="entry name" value="Methylase_S"/>
    <property type="match status" value="1"/>
</dbReference>